<dbReference type="Gene3D" id="1.10.10.60">
    <property type="entry name" value="Homeodomain-like"/>
    <property type="match status" value="1"/>
</dbReference>
<dbReference type="Proteomes" id="UP000694680">
    <property type="component" value="Chromosome 22"/>
</dbReference>
<name>A0A8C5DCQ0_GOUWI</name>
<feature type="compositionally biased region" description="Polar residues" evidence="1">
    <location>
        <begin position="830"/>
        <end position="839"/>
    </location>
</feature>
<reference evidence="3" key="1">
    <citation type="submission" date="2020-06" db="EMBL/GenBank/DDBJ databases">
        <authorList>
            <consortium name="Wellcome Sanger Institute Data Sharing"/>
        </authorList>
    </citation>
    <scope>NUCLEOTIDE SEQUENCE [LARGE SCALE GENOMIC DNA]</scope>
</reference>
<dbReference type="CDD" id="cd00167">
    <property type="entry name" value="SANT"/>
    <property type="match status" value="1"/>
</dbReference>
<feature type="compositionally biased region" description="Polar residues" evidence="1">
    <location>
        <begin position="958"/>
        <end position="971"/>
    </location>
</feature>
<dbReference type="AlphaFoldDB" id="A0A8C5DCQ0"/>
<feature type="region of interest" description="Disordered" evidence="1">
    <location>
        <begin position="812"/>
        <end position="839"/>
    </location>
</feature>
<feature type="region of interest" description="Disordered" evidence="1">
    <location>
        <begin position="898"/>
        <end position="1026"/>
    </location>
</feature>
<sequence length="1272" mass="142674">MASQHYLLKQTTQQFSSPSKVFARLKSKVQRGETCVVEAAEKPGADFSSPRKHNGNAWMSEELWDNQRVGSYYTEVEPLTLSPISSPQKRCRYSDKTVLDVSLGTGGGQTHTGRGLLESTALSQPSSWVNTIQTRKDPPQIRDMSSRTPVKTQMTDRDRDRSVFVDQPDNVFSPIRSRLRKRKHNPPAFYRAFGMTGWETKERKSSAPSGNDSYYKSSVMDPVKQLPVDQSKVTNEPMIPLSKAILKRCTVSVEKCPQMSPAKVFAFMKEKETNLPKNLHNIKRNLNGKSHQVGDAHLSSSLAVNVSQVSPDSDAPDSRTNTIACKSSVHSRSSGYSSEDVLLSHPPADGCANDEVFTHKTMLNDDSEKHQAGFNPGDMRPLESQERVSHQNEGQASLTSRPQKLNQIEIPPTSEEEIQPLRRGKGTASLELTAMSQPLGIKDLKSLKVSSRMSKNDNHFFEESPPLSKHSSEADIFSPIKSRLRSRNWQLNDYSKRGESRNENCSWLKERKLSALRDDHSNKTSIQGAGDVVELPVNQSEVIPEHRVPQLGTNVEKCFSESGFPLRSPAKMFSYMKERENKRKPQTHHHIRRETFSECKVPPSRDVPVLPVQTEADREDVTVTSANQSINGPALIQSASSSLDEVVPVPAAQPKPVLFEDPLVLNSPRIFIPKKPEAVFKRNKWPKQVQFPNESVIYLKKWFLRKNGMGLFVEGIHREENISWNSSNIKDRVSSSVLKTVSGRVYILDGKMNMDRASDFPRWILIKFAKGFPSNWKDLYEKLLLESRVKQRRCSDGGKTVKTPAANAVNISVRQSQKRSFKTPEPCSPPSSASQLNMSRSGRVIKAPLEYWKGGRVMLDAHMNVTIHKGYETSMCNPDTSSIGSSSVLQANVHVLLPNTADSREKKATGGKEESVPTRKVKALIHPQSRSNVGIAEKVSKPVEQQVEAPHRTKETSGRATRSNKQSPTAEKQTHVETVPRKERNAPGKQKAKKQQQPDTDRTTAGASGTKQAKINAVDPQEQDEEKWTGAELKKLKEAVSYYPKHILGYWERVSQMVGTRSAEECCNQHAAPETSQTAAKEAKKVQKKKKKKMVVAPKDPELPVISARAGTLKRKQQVRQYLDTMPRDNVDDVFSSAYMQNKRMPFLCPSEDHDLSISDMEPVTPKSNGYPQVKTPQCLYITPGMMGSPNRSIDDKCVYQLQKRMKKNRFNVNKYSATAKKFPTTPSVRQTMKRCSNAEDTSFVVWEMFPGNDAAQSDSGEEEDVYFSEND</sequence>
<feature type="compositionally biased region" description="Low complexity" evidence="1">
    <location>
        <begin position="327"/>
        <end position="338"/>
    </location>
</feature>
<feature type="compositionally biased region" description="Acidic residues" evidence="1">
    <location>
        <begin position="1260"/>
        <end position="1272"/>
    </location>
</feature>
<dbReference type="InterPro" id="IPR015216">
    <property type="entry name" value="SANTA"/>
</dbReference>
<dbReference type="SUPFAM" id="SSF46689">
    <property type="entry name" value="Homeodomain-like"/>
    <property type="match status" value="1"/>
</dbReference>
<accession>A0A8C5DCQ0</accession>
<dbReference type="InterPro" id="IPR039110">
    <property type="entry name" value="KNL2-like"/>
</dbReference>
<evidence type="ECO:0000313" key="3">
    <source>
        <dbReference type="Ensembl" id="ENSGWIP00000005160.1"/>
    </source>
</evidence>
<evidence type="ECO:0000256" key="1">
    <source>
        <dbReference type="SAM" id="MobiDB-lite"/>
    </source>
</evidence>
<dbReference type="PANTHER" id="PTHR16124">
    <property type="entry name" value="MIS18-BINDING PROTEIN 1"/>
    <property type="match status" value="1"/>
</dbReference>
<dbReference type="InterPro" id="IPR001005">
    <property type="entry name" value="SANT/Myb"/>
</dbReference>
<feature type="compositionally biased region" description="Basic and acidic residues" evidence="1">
    <location>
        <begin position="902"/>
        <end position="917"/>
    </location>
</feature>
<reference evidence="3" key="2">
    <citation type="submission" date="2025-08" db="UniProtKB">
        <authorList>
            <consortium name="Ensembl"/>
        </authorList>
    </citation>
    <scope>IDENTIFICATION</scope>
</reference>
<feature type="region of interest" description="Disordered" evidence="1">
    <location>
        <begin position="137"/>
        <end position="158"/>
    </location>
</feature>
<reference evidence="3" key="3">
    <citation type="submission" date="2025-09" db="UniProtKB">
        <authorList>
            <consortium name="Ensembl"/>
        </authorList>
    </citation>
    <scope>IDENTIFICATION</scope>
</reference>
<feature type="compositionally biased region" description="Basic and acidic residues" evidence="1">
    <location>
        <begin position="380"/>
        <end position="390"/>
    </location>
</feature>
<feature type="compositionally biased region" description="Polar residues" evidence="1">
    <location>
        <begin position="391"/>
        <end position="406"/>
    </location>
</feature>
<proteinExistence type="predicted"/>
<evidence type="ECO:0000259" key="2">
    <source>
        <dbReference type="Pfam" id="PF09133"/>
    </source>
</evidence>
<feature type="region of interest" description="Disordered" evidence="1">
    <location>
        <begin position="367"/>
        <end position="423"/>
    </location>
</feature>
<protein>
    <recommendedName>
        <fullName evidence="2">SANTA domain-containing protein</fullName>
    </recommendedName>
</protein>
<feature type="region of interest" description="Disordered" evidence="1">
    <location>
        <begin position="1253"/>
        <end position="1272"/>
    </location>
</feature>
<dbReference type="GeneID" id="114456428"/>
<organism evidence="3 4">
    <name type="scientific">Gouania willdenowi</name>
    <name type="common">Blunt-snouted clingfish</name>
    <name type="synonym">Lepadogaster willdenowi</name>
    <dbReference type="NCBI Taxonomy" id="441366"/>
    <lineage>
        <taxon>Eukaryota</taxon>
        <taxon>Metazoa</taxon>
        <taxon>Chordata</taxon>
        <taxon>Craniata</taxon>
        <taxon>Vertebrata</taxon>
        <taxon>Euteleostomi</taxon>
        <taxon>Actinopterygii</taxon>
        <taxon>Neopterygii</taxon>
        <taxon>Teleostei</taxon>
        <taxon>Neoteleostei</taxon>
        <taxon>Acanthomorphata</taxon>
        <taxon>Ovalentaria</taxon>
        <taxon>Blenniimorphae</taxon>
        <taxon>Blenniiformes</taxon>
        <taxon>Gobiesocoidei</taxon>
        <taxon>Gobiesocidae</taxon>
        <taxon>Gobiesocinae</taxon>
        <taxon>Gouania</taxon>
    </lineage>
</organism>
<dbReference type="Pfam" id="PF09133">
    <property type="entry name" value="SANTA"/>
    <property type="match status" value="1"/>
</dbReference>
<feature type="compositionally biased region" description="Basic and acidic residues" evidence="1">
    <location>
        <begin position="972"/>
        <end position="986"/>
    </location>
</feature>
<keyword evidence="4" id="KW-1185">Reference proteome</keyword>
<feature type="domain" description="SANTA" evidence="2">
    <location>
        <begin position="697"/>
        <end position="778"/>
    </location>
</feature>
<dbReference type="PANTHER" id="PTHR16124:SF3">
    <property type="entry name" value="MIS18-BINDING PROTEIN 1"/>
    <property type="match status" value="1"/>
</dbReference>
<feature type="compositionally biased region" description="Polar residues" evidence="1">
    <location>
        <begin position="1003"/>
        <end position="1013"/>
    </location>
</feature>
<feature type="region of interest" description="Disordered" evidence="1">
    <location>
        <begin position="304"/>
        <end position="341"/>
    </location>
</feature>
<dbReference type="OrthoDB" id="118550at2759"/>
<dbReference type="RefSeq" id="XP_028293964.1">
    <property type="nucleotide sequence ID" value="XM_028438163.1"/>
</dbReference>
<dbReference type="Ensembl" id="ENSGWIT00000005525.1">
    <property type="protein sequence ID" value="ENSGWIP00000005160.1"/>
    <property type="gene ID" value="ENSGWIG00000002735.1"/>
</dbReference>
<gene>
    <name evidence="3" type="primary">mis18bp1</name>
</gene>
<evidence type="ECO:0000313" key="4">
    <source>
        <dbReference type="Proteomes" id="UP000694680"/>
    </source>
</evidence>
<dbReference type="InterPro" id="IPR009057">
    <property type="entry name" value="Homeodomain-like_sf"/>
</dbReference>
<dbReference type="GO" id="GO:0000775">
    <property type="term" value="C:chromosome, centromeric region"/>
    <property type="evidence" value="ECO:0007669"/>
    <property type="project" value="TreeGrafter"/>
</dbReference>
<dbReference type="CTD" id="55320"/>